<feature type="region of interest" description="Disordered" evidence="1">
    <location>
        <begin position="45"/>
        <end position="77"/>
    </location>
</feature>
<comment type="caution">
    <text evidence="3">The sequence shown here is derived from an EMBL/GenBank/DDBJ whole genome shotgun (WGS) entry which is preliminary data.</text>
</comment>
<dbReference type="RefSeq" id="WP_337712888.1">
    <property type="nucleotide sequence ID" value="NZ_JBBEGL010000002.1"/>
</dbReference>
<organism evidence="3 4">
    <name type="scientific">Actinomycetospora aeridis</name>
    <dbReference type="NCBI Taxonomy" id="3129231"/>
    <lineage>
        <taxon>Bacteria</taxon>
        <taxon>Bacillati</taxon>
        <taxon>Actinomycetota</taxon>
        <taxon>Actinomycetes</taxon>
        <taxon>Pseudonocardiales</taxon>
        <taxon>Pseudonocardiaceae</taxon>
        <taxon>Actinomycetospora</taxon>
    </lineage>
</organism>
<keyword evidence="2" id="KW-0472">Membrane</keyword>
<dbReference type="Proteomes" id="UP001370100">
    <property type="component" value="Unassembled WGS sequence"/>
</dbReference>
<keyword evidence="2" id="KW-1133">Transmembrane helix</keyword>
<evidence type="ECO:0000313" key="3">
    <source>
        <dbReference type="EMBL" id="MEJ2886402.1"/>
    </source>
</evidence>
<protein>
    <submittedName>
        <fullName evidence="3">Uncharacterized protein</fullName>
    </submittedName>
</protein>
<feature type="transmembrane region" description="Helical" evidence="2">
    <location>
        <begin position="6"/>
        <end position="27"/>
    </location>
</feature>
<feature type="compositionally biased region" description="Pro residues" evidence="1">
    <location>
        <begin position="68"/>
        <end position="77"/>
    </location>
</feature>
<proteinExistence type="predicted"/>
<dbReference type="EMBL" id="JBBEGL010000002">
    <property type="protein sequence ID" value="MEJ2886402.1"/>
    <property type="molecule type" value="Genomic_DNA"/>
</dbReference>
<evidence type="ECO:0000313" key="4">
    <source>
        <dbReference type="Proteomes" id="UP001370100"/>
    </source>
</evidence>
<sequence>MAVLLVIKWLVITASLLAVPFGIWWAIDRSRRRAPVLAIAPPMPAPPVPIRPARPPAPRRPAATGRPAEPPTTPIPVPRAAAAAPVLDADREVVVTREEDHQDVLAGLHRPGAAPRPVTVELWSSTVTRGKYRGDYAVEVRIDGRRVGELTAAMSARYRHLVDVIGPVRCRGVVTHGARGFQVDLKLPEVV</sequence>
<evidence type="ECO:0000256" key="1">
    <source>
        <dbReference type="SAM" id="MobiDB-lite"/>
    </source>
</evidence>
<feature type="compositionally biased region" description="Pro residues" evidence="1">
    <location>
        <begin position="45"/>
        <end position="59"/>
    </location>
</feature>
<reference evidence="3 4" key="1">
    <citation type="submission" date="2024-03" db="EMBL/GenBank/DDBJ databases">
        <title>Actinomycetospora sp. OC33-EN06, a novel actinomycete isolated from wild orchid (Aerides multiflora).</title>
        <authorList>
            <person name="Suriyachadkun C."/>
        </authorList>
    </citation>
    <scope>NUCLEOTIDE SEQUENCE [LARGE SCALE GENOMIC DNA]</scope>
    <source>
        <strain evidence="3 4">OC33-EN06</strain>
    </source>
</reference>
<keyword evidence="4" id="KW-1185">Reference proteome</keyword>
<keyword evidence="2" id="KW-0812">Transmembrane</keyword>
<name>A0ABU8N361_9PSEU</name>
<accession>A0ABU8N361</accession>
<evidence type="ECO:0000256" key="2">
    <source>
        <dbReference type="SAM" id="Phobius"/>
    </source>
</evidence>
<gene>
    <name evidence="3" type="ORF">WCD41_08040</name>
</gene>